<dbReference type="RefSeq" id="WP_177229655.1">
    <property type="nucleotide sequence ID" value="NZ_FOFV01000003.1"/>
</dbReference>
<evidence type="ECO:0000259" key="3">
    <source>
        <dbReference type="PROSITE" id="PS51186"/>
    </source>
</evidence>
<keyword evidence="5" id="KW-1185">Reference proteome</keyword>
<dbReference type="PROSITE" id="PS51186">
    <property type="entry name" value="GNAT"/>
    <property type="match status" value="1"/>
</dbReference>
<dbReference type="EMBL" id="FOFV01000003">
    <property type="protein sequence ID" value="SEQ47816.1"/>
    <property type="molecule type" value="Genomic_DNA"/>
</dbReference>
<evidence type="ECO:0000313" key="5">
    <source>
        <dbReference type="Proteomes" id="UP000199503"/>
    </source>
</evidence>
<dbReference type="STRING" id="65499.SAMN04488000_10371"/>
<keyword evidence="4" id="KW-0689">Ribosomal protein</keyword>
<dbReference type="Pfam" id="PF00583">
    <property type="entry name" value="Acetyltransf_1"/>
    <property type="match status" value="1"/>
</dbReference>
<reference evidence="5" key="1">
    <citation type="submission" date="2016-10" db="EMBL/GenBank/DDBJ databases">
        <authorList>
            <person name="Varghese N."/>
            <person name="Submissions S."/>
        </authorList>
    </citation>
    <scope>NUCLEOTIDE SEQUENCE [LARGE SCALE GENOMIC DNA]</scope>
    <source>
        <strain evidence="5">DSM 44437</strain>
    </source>
</reference>
<keyword evidence="2" id="KW-0012">Acyltransferase</keyword>
<dbReference type="PANTHER" id="PTHR43877">
    <property type="entry name" value="AMINOALKYLPHOSPHONATE N-ACETYLTRANSFERASE-RELATED-RELATED"/>
    <property type="match status" value="1"/>
</dbReference>
<name>A0A1H9GCK3_9PSEU</name>
<keyword evidence="1" id="KW-0808">Transferase</keyword>
<sequence>MHIREVLADDAPAIQQINHEALGYDFPLPDTRAQLERIIKAPNVVLLVAVDEAEVLGYVQLSDYENTYHRPLKNLITLATSPRHQGRGVGRALLAAGEEWARADGACGVRLVTGADRVRARRFYAANGYDVRKEQTNLIKWWD</sequence>
<evidence type="ECO:0000256" key="1">
    <source>
        <dbReference type="ARBA" id="ARBA00022679"/>
    </source>
</evidence>
<dbReference type="SUPFAM" id="SSF55729">
    <property type="entry name" value="Acyl-CoA N-acyltransferases (Nat)"/>
    <property type="match status" value="1"/>
</dbReference>
<dbReference type="CDD" id="cd04301">
    <property type="entry name" value="NAT_SF"/>
    <property type="match status" value="1"/>
</dbReference>
<organism evidence="4 5">
    <name type="scientific">Lentzea albida</name>
    <dbReference type="NCBI Taxonomy" id="65499"/>
    <lineage>
        <taxon>Bacteria</taxon>
        <taxon>Bacillati</taxon>
        <taxon>Actinomycetota</taxon>
        <taxon>Actinomycetes</taxon>
        <taxon>Pseudonocardiales</taxon>
        <taxon>Pseudonocardiaceae</taxon>
        <taxon>Lentzea</taxon>
    </lineage>
</organism>
<protein>
    <submittedName>
        <fullName evidence="4">Ribosomal protein S18 acetylase RimI</fullName>
    </submittedName>
</protein>
<dbReference type="GO" id="GO:0005840">
    <property type="term" value="C:ribosome"/>
    <property type="evidence" value="ECO:0007669"/>
    <property type="project" value="UniProtKB-KW"/>
</dbReference>
<feature type="domain" description="N-acetyltransferase" evidence="3">
    <location>
        <begin position="1"/>
        <end position="143"/>
    </location>
</feature>
<evidence type="ECO:0000256" key="2">
    <source>
        <dbReference type="ARBA" id="ARBA00023315"/>
    </source>
</evidence>
<dbReference type="Proteomes" id="UP000199503">
    <property type="component" value="Unassembled WGS sequence"/>
</dbReference>
<dbReference type="InterPro" id="IPR016181">
    <property type="entry name" value="Acyl_CoA_acyltransferase"/>
</dbReference>
<dbReference type="Gene3D" id="3.40.630.30">
    <property type="match status" value="1"/>
</dbReference>
<dbReference type="InterPro" id="IPR050832">
    <property type="entry name" value="Bact_Acetyltransf"/>
</dbReference>
<proteinExistence type="predicted"/>
<gene>
    <name evidence="4" type="ORF">SAMN04488000_10371</name>
</gene>
<dbReference type="GO" id="GO:0016747">
    <property type="term" value="F:acyltransferase activity, transferring groups other than amino-acyl groups"/>
    <property type="evidence" value="ECO:0007669"/>
    <property type="project" value="InterPro"/>
</dbReference>
<accession>A0A1H9GCK3</accession>
<evidence type="ECO:0000313" key="4">
    <source>
        <dbReference type="EMBL" id="SEQ47816.1"/>
    </source>
</evidence>
<dbReference type="AlphaFoldDB" id="A0A1H9GCK3"/>
<dbReference type="InterPro" id="IPR000182">
    <property type="entry name" value="GNAT_dom"/>
</dbReference>
<keyword evidence="4" id="KW-0687">Ribonucleoprotein</keyword>